<dbReference type="PANTHER" id="PTHR39428:SF1">
    <property type="entry name" value="F420H(2)-DEPENDENT QUINONE REDUCTASE RV1261C"/>
    <property type="match status" value="1"/>
</dbReference>
<accession>A0A8J6NHK0</accession>
<proteinExistence type="inferred from homology"/>
<evidence type="ECO:0000313" key="4">
    <source>
        <dbReference type="Proteomes" id="UP000614469"/>
    </source>
</evidence>
<dbReference type="InterPro" id="IPR012349">
    <property type="entry name" value="Split_barrel_FMN-bd"/>
</dbReference>
<name>A0A8J6NHK0_9CHLR</name>
<dbReference type="InterPro" id="IPR004378">
    <property type="entry name" value="F420H2_quin_Rdtase"/>
</dbReference>
<organism evidence="3 4">
    <name type="scientific">Candidatus Desulfolinea nitratireducens</name>
    <dbReference type="NCBI Taxonomy" id="2841698"/>
    <lineage>
        <taxon>Bacteria</taxon>
        <taxon>Bacillati</taxon>
        <taxon>Chloroflexota</taxon>
        <taxon>Anaerolineae</taxon>
        <taxon>Anaerolineales</taxon>
        <taxon>Anaerolineales incertae sedis</taxon>
        <taxon>Candidatus Desulfolinea</taxon>
    </lineage>
</organism>
<dbReference type="Proteomes" id="UP000614469">
    <property type="component" value="Unassembled WGS sequence"/>
</dbReference>
<evidence type="ECO:0000256" key="2">
    <source>
        <dbReference type="ARBA" id="ARBA00049106"/>
    </source>
</evidence>
<dbReference type="Pfam" id="PF04075">
    <property type="entry name" value="F420H2_quin_red"/>
    <property type="match status" value="1"/>
</dbReference>
<comment type="catalytic activity">
    <reaction evidence="2">
        <text>oxidized coenzyme F420-(gamma-L-Glu)(n) + a quinol + H(+) = reduced coenzyme F420-(gamma-L-Glu)(n) + a quinone</text>
        <dbReference type="Rhea" id="RHEA:39663"/>
        <dbReference type="Rhea" id="RHEA-COMP:12939"/>
        <dbReference type="Rhea" id="RHEA-COMP:14378"/>
        <dbReference type="ChEBI" id="CHEBI:15378"/>
        <dbReference type="ChEBI" id="CHEBI:24646"/>
        <dbReference type="ChEBI" id="CHEBI:132124"/>
        <dbReference type="ChEBI" id="CHEBI:133980"/>
        <dbReference type="ChEBI" id="CHEBI:139511"/>
    </reaction>
</comment>
<comment type="similarity">
    <text evidence="1">Belongs to the F420H(2)-dependent quinone reductase family.</text>
</comment>
<dbReference type="NCBIfam" id="TIGR00026">
    <property type="entry name" value="hi_GC_TIGR00026"/>
    <property type="match status" value="1"/>
</dbReference>
<reference evidence="3 4" key="1">
    <citation type="submission" date="2020-08" db="EMBL/GenBank/DDBJ databases">
        <title>Bridging the membrane lipid divide: bacteria of the FCB group superphylum have the potential to synthesize archaeal ether lipids.</title>
        <authorList>
            <person name="Villanueva L."/>
            <person name="Von Meijenfeldt F.A.B."/>
            <person name="Westbye A.B."/>
            <person name="Yadav S."/>
            <person name="Hopmans E.C."/>
            <person name="Dutilh B.E."/>
            <person name="Sinninghe Damste J.S."/>
        </authorList>
    </citation>
    <scope>NUCLEOTIDE SEQUENCE [LARGE SCALE GENOMIC DNA]</scope>
    <source>
        <strain evidence="3">NIOZ-UU36</strain>
    </source>
</reference>
<comment type="caution">
    <text evidence="3">The sequence shown here is derived from an EMBL/GenBank/DDBJ whole genome shotgun (WGS) entry which is preliminary data.</text>
</comment>
<dbReference type="PANTHER" id="PTHR39428">
    <property type="entry name" value="F420H(2)-DEPENDENT QUINONE REDUCTASE RV1261C"/>
    <property type="match status" value="1"/>
</dbReference>
<gene>
    <name evidence="3" type="ORF">H8E29_08790</name>
</gene>
<protein>
    <submittedName>
        <fullName evidence="3">Nitroreductase family deazaflavin-dependent oxidoreductase</fullName>
    </submittedName>
</protein>
<evidence type="ECO:0000313" key="3">
    <source>
        <dbReference type="EMBL" id="MBC8335346.1"/>
    </source>
</evidence>
<dbReference type="EMBL" id="JACNJN010000104">
    <property type="protein sequence ID" value="MBC8335346.1"/>
    <property type="molecule type" value="Genomic_DNA"/>
</dbReference>
<dbReference type="GO" id="GO:0016491">
    <property type="term" value="F:oxidoreductase activity"/>
    <property type="evidence" value="ECO:0007669"/>
    <property type="project" value="InterPro"/>
</dbReference>
<dbReference type="AlphaFoldDB" id="A0A8J6NHK0"/>
<evidence type="ECO:0000256" key="1">
    <source>
        <dbReference type="ARBA" id="ARBA00008710"/>
    </source>
</evidence>
<dbReference type="Gene3D" id="2.30.110.10">
    <property type="entry name" value="Electron Transport, Fmn-binding Protein, Chain A"/>
    <property type="match status" value="1"/>
</dbReference>
<sequence length="163" mass="18825">MSRMTGKPMRERPLLRAFMRFPIYLYRARLGWLFGERFLMLSHTGRKSGIKRYVVLEVVNQDDENKNFYVAAAWGKKADWYRNILVTPKVTVQVKNQQYSAYAEKISPEAALENLWAYAQKYPAAFTQLIKTILGESLPPDYETCQKMAEAIPLVALKTNIPA</sequence>